<evidence type="ECO:0000313" key="7">
    <source>
        <dbReference type="EMBL" id="VDN57635.1"/>
    </source>
</evidence>
<dbReference type="InterPro" id="IPR006652">
    <property type="entry name" value="Kelch_1"/>
</dbReference>
<evidence type="ECO:0000259" key="6">
    <source>
        <dbReference type="PROSITE" id="PS50097"/>
    </source>
</evidence>
<evidence type="ECO:0000256" key="5">
    <source>
        <dbReference type="ARBA" id="ARBA00023203"/>
    </source>
</evidence>
<dbReference type="GO" id="GO:0003779">
    <property type="term" value="F:actin binding"/>
    <property type="evidence" value="ECO:0007669"/>
    <property type="project" value="UniProtKB-KW"/>
</dbReference>
<evidence type="ECO:0000256" key="1">
    <source>
        <dbReference type="ARBA" id="ARBA00004906"/>
    </source>
</evidence>
<evidence type="ECO:0000313" key="9">
    <source>
        <dbReference type="Proteomes" id="UP000274756"/>
    </source>
</evidence>
<dbReference type="OrthoDB" id="5856479at2759"/>
<dbReference type="Gene3D" id="2.120.10.80">
    <property type="entry name" value="Kelch-type beta propeller"/>
    <property type="match status" value="1"/>
</dbReference>
<dbReference type="SUPFAM" id="SSF117281">
    <property type="entry name" value="Kelch motif"/>
    <property type="match status" value="1"/>
</dbReference>
<dbReference type="Pfam" id="PF07707">
    <property type="entry name" value="BACK"/>
    <property type="match status" value="1"/>
</dbReference>
<accession>A0A0N4U957</accession>
<evidence type="ECO:0000313" key="8">
    <source>
        <dbReference type="Proteomes" id="UP000038040"/>
    </source>
</evidence>
<evidence type="ECO:0000256" key="3">
    <source>
        <dbReference type="ARBA" id="ARBA00022737"/>
    </source>
</evidence>
<dbReference type="PANTHER" id="PTHR24412">
    <property type="entry name" value="KELCH PROTEIN"/>
    <property type="match status" value="1"/>
</dbReference>
<dbReference type="AlphaFoldDB" id="A0A0N4U957"/>
<protein>
    <submittedName>
        <fullName evidence="10">BTB domain-containing protein</fullName>
    </submittedName>
</protein>
<proteinExistence type="predicted"/>
<dbReference type="SUPFAM" id="SSF54695">
    <property type="entry name" value="POZ domain"/>
    <property type="match status" value="1"/>
</dbReference>
<dbReference type="STRING" id="318479.A0A0N4U957"/>
<dbReference type="Gene3D" id="3.30.710.10">
    <property type="entry name" value="Potassium Channel Kv1.1, Chain A"/>
    <property type="match status" value="1"/>
</dbReference>
<keyword evidence="4" id="KW-0833">Ubl conjugation pathway</keyword>
<dbReference type="SMART" id="SM00225">
    <property type="entry name" value="BTB"/>
    <property type="match status" value="1"/>
</dbReference>
<evidence type="ECO:0000313" key="10">
    <source>
        <dbReference type="WBParaSite" id="DME_0000360301-mRNA-1"/>
    </source>
</evidence>
<dbReference type="PANTHER" id="PTHR24412:SF451">
    <property type="entry name" value="KELCH-LIKE PROTEIN 20"/>
    <property type="match status" value="1"/>
</dbReference>
<dbReference type="SMART" id="SM00875">
    <property type="entry name" value="BACK"/>
    <property type="match status" value="1"/>
</dbReference>
<dbReference type="PROSITE" id="PS50097">
    <property type="entry name" value="BTB"/>
    <property type="match status" value="1"/>
</dbReference>
<dbReference type="InterPro" id="IPR011333">
    <property type="entry name" value="SKP1/BTB/POZ_sf"/>
</dbReference>
<dbReference type="Gene3D" id="1.25.40.420">
    <property type="match status" value="1"/>
</dbReference>
<evidence type="ECO:0000256" key="2">
    <source>
        <dbReference type="ARBA" id="ARBA00022441"/>
    </source>
</evidence>
<reference evidence="7 9" key="2">
    <citation type="submission" date="2018-11" db="EMBL/GenBank/DDBJ databases">
        <authorList>
            <consortium name="Pathogen Informatics"/>
        </authorList>
    </citation>
    <scope>NUCLEOTIDE SEQUENCE [LARGE SCALE GENOMIC DNA]</scope>
</reference>
<comment type="pathway">
    <text evidence="1">Protein modification; protein ubiquitination.</text>
</comment>
<organism evidence="8 10">
    <name type="scientific">Dracunculus medinensis</name>
    <name type="common">Guinea worm</name>
    <dbReference type="NCBI Taxonomy" id="318479"/>
    <lineage>
        <taxon>Eukaryota</taxon>
        <taxon>Metazoa</taxon>
        <taxon>Ecdysozoa</taxon>
        <taxon>Nematoda</taxon>
        <taxon>Chromadorea</taxon>
        <taxon>Rhabditida</taxon>
        <taxon>Spirurina</taxon>
        <taxon>Dracunculoidea</taxon>
        <taxon>Dracunculidae</taxon>
        <taxon>Dracunculus</taxon>
    </lineage>
</organism>
<dbReference type="InterPro" id="IPR015915">
    <property type="entry name" value="Kelch-typ_b-propeller"/>
</dbReference>
<dbReference type="InterPro" id="IPR017096">
    <property type="entry name" value="BTB-kelch_protein"/>
</dbReference>
<dbReference type="Proteomes" id="UP000274756">
    <property type="component" value="Unassembled WGS sequence"/>
</dbReference>
<evidence type="ECO:0000256" key="4">
    <source>
        <dbReference type="ARBA" id="ARBA00022786"/>
    </source>
</evidence>
<dbReference type="InterPro" id="IPR011705">
    <property type="entry name" value="BACK"/>
</dbReference>
<dbReference type="Proteomes" id="UP000038040">
    <property type="component" value="Unplaced"/>
</dbReference>
<dbReference type="Pfam" id="PF24681">
    <property type="entry name" value="Kelch_KLHDC2_KLHL20_DRC7"/>
    <property type="match status" value="1"/>
</dbReference>
<keyword evidence="9" id="KW-1185">Reference proteome</keyword>
<dbReference type="Pfam" id="PF01344">
    <property type="entry name" value="Kelch_1"/>
    <property type="match status" value="2"/>
</dbReference>
<keyword evidence="3" id="KW-0677">Repeat</keyword>
<dbReference type="SMART" id="SM00612">
    <property type="entry name" value="Kelch"/>
    <property type="match status" value="6"/>
</dbReference>
<name>A0A0N4U957_DRAME</name>
<gene>
    <name evidence="7" type="ORF">DME_LOCUS7608</name>
</gene>
<dbReference type="Pfam" id="PF00651">
    <property type="entry name" value="BTB"/>
    <property type="match status" value="1"/>
</dbReference>
<dbReference type="FunFam" id="3.30.710.10:FF:000001">
    <property type="entry name" value="Kelch-like family member 20"/>
    <property type="match status" value="1"/>
</dbReference>
<keyword evidence="2" id="KW-0880">Kelch repeat</keyword>
<reference evidence="10" key="1">
    <citation type="submission" date="2016-04" db="UniProtKB">
        <authorList>
            <consortium name="WormBaseParasite"/>
        </authorList>
    </citation>
    <scope>IDENTIFICATION</scope>
</reference>
<feature type="domain" description="BTB" evidence="6">
    <location>
        <begin position="55"/>
        <end position="114"/>
    </location>
</feature>
<dbReference type="WBParaSite" id="DME_0000360301-mRNA-1">
    <property type="protein sequence ID" value="DME_0000360301-mRNA-1"/>
    <property type="gene ID" value="DME_0000360301"/>
</dbReference>
<sequence length="610" mass="68055">MIGSVLDVTDLDISRFSLQTSNSSIGCPPLVYRSQKHSRLMLEQMNELRSESCLCDVTLVIGSTRINAHRLVLASCSNYFRAMFTSEMAESRQRAKTLQTLIDFCYTGEISVADNNVQSILPAACLLQLNEIQEVCCEFLKKQLDPTNCLGIRAFADTHACRDLMRIAEKFTHHNFQVEEFLLLPVSQLIEIISSEELNVRSEETVFAAAMAWIRYDLPNRRPLLPKVLEHVRLPLCPAKFLVCIVSEDPLIKSDGQCRDLVDEAKNYLLLPLERPNIYQEYIFNFSIQFFGRKQFYLNRKPVRYGEVLYAVGGWCSGDAIASVERMDGRTGEWRTVASMSKRRCGVGVAVLDQLLYAVGGHDGQSYLNSVERYDPATNQWSSDIAPTSTCRTSVGVAVLDGLLYAVGGQDGVSCLNLVERYDAHRNEWSKVATMSTRRLGVSVSVLNGCLYAVGGSDGQNPLNTVERYDPRMNKWIMVKSMATRRKHLGTAVYNGCLYAVGGRDDACELSSAEKYNPNSGEWTNIVAMNNRRSGVGLAVVNSELYAVGGFDGTTYLKTVEVYDRDVNQWKQSGCMIYRRLGGGVGVIRLANDQGLPYSTNFLSEISPIT</sequence>
<dbReference type="EMBL" id="UYYG01001161">
    <property type="protein sequence ID" value="VDN57635.1"/>
    <property type="molecule type" value="Genomic_DNA"/>
</dbReference>
<keyword evidence="5" id="KW-0009">Actin-binding</keyword>
<dbReference type="FunFam" id="1.25.40.420:FF:000001">
    <property type="entry name" value="Kelch-like family member 12"/>
    <property type="match status" value="1"/>
</dbReference>
<dbReference type="PIRSF" id="PIRSF037037">
    <property type="entry name" value="Kelch-like_protein_gigaxonin"/>
    <property type="match status" value="1"/>
</dbReference>
<dbReference type="InterPro" id="IPR000210">
    <property type="entry name" value="BTB/POZ_dom"/>
</dbReference>